<evidence type="ECO:0000256" key="7">
    <source>
        <dbReference type="SAM" id="Phobius"/>
    </source>
</evidence>
<dbReference type="GO" id="GO:0022857">
    <property type="term" value="F:transmembrane transporter activity"/>
    <property type="evidence" value="ECO:0007669"/>
    <property type="project" value="InterPro"/>
</dbReference>
<keyword evidence="5 7" id="KW-1133">Transmembrane helix</keyword>
<sequence>MAIVWVAEDVESGVVGAGGGGAGAAAEVTEPLLRQCHRKEGDEATAESKIRDEEAAADCGDADGGGSLRMVLLSTAVAVCGSFEFGTCVGYSAPTQSGIVDDVGLSISEFAVFGSILTIGAMIGAVTSGRLADFLGRKMSAIMLYFGRILLGFSTGVLSYVVPVFIAEIAPKNLRGGLATSNQSFTYAAADLFRKFSYLHNRGAGCMAQFGTSRSIGAGLVPCVLLLAGLFFIPESPRWLEYIESLRSFPKARLQDLFLSKNIYAVIVGVGLMIFQQLGGINGVGFYASYIFTSAGFSGKLGTILIGIIQIPITLFGAILMDSSGRRVLLMVSASGTFLGCFLTGISFYLKAQGLFPEWVPTLALSGILVYIGAYSIGMGPVPWVVMSEIFSINMKAIGGSLVTLVSWLGSFAISYSFSFLMDWSSAGTFFMFSAASLVTILFVARLVGYSAPAQAGIMGDIGLSNSQVPVFISEIAPKDVRGGLATSSQVRDYGAEGCSAAYIIGAFLSWRSLVFVGLVPCVILLTGLFVVPESPRWLANIGTETEFQVSLQ</sequence>
<dbReference type="PRINTS" id="PR00171">
    <property type="entry name" value="SUGRTRNSPORT"/>
</dbReference>
<dbReference type="InterPro" id="IPR003663">
    <property type="entry name" value="Sugar/inositol_transpt"/>
</dbReference>
<dbReference type="Proteomes" id="UP000324897">
    <property type="component" value="Chromosome 5"/>
</dbReference>
<dbReference type="PROSITE" id="PS00217">
    <property type="entry name" value="SUGAR_TRANSPORT_2"/>
    <property type="match status" value="1"/>
</dbReference>
<comment type="subcellular location">
    <subcellularLocation>
        <location evidence="1">Membrane</location>
        <topology evidence="1">Multi-pass membrane protein</topology>
    </subcellularLocation>
</comment>
<evidence type="ECO:0000313" key="10">
    <source>
        <dbReference type="Proteomes" id="UP000324897"/>
    </source>
</evidence>
<feature type="domain" description="Major facilitator superfamily (MFS) profile" evidence="8">
    <location>
        <begin position="1"/>
        <end position="452"/>
    </location>
</feature>
<feature type="transmembrane region" description="Helical" evidence="7">
    <location>
        <begin position="263"/>
        <end position="289"/>
    </location>
</feature>
<dbReference type="GO" id="GO:0016020">
    <property type="term" value="C:membrane"/>
    <property type="evidence" value="ECO:0007669"/>
    <property type="project" value="UniProtKB-SubCell"/>
</dbReference>
<evidence type="ECO:0000256" key="5">
    <source>
        <dbReference type="ARBA" id="ARBA00022989"/>
    </source>
</evidence>
<organism evidence="9 10">
    <name type="scientific">Eragrostis curvula</name>
    <name type="common">weeping love grass</name>
    <dbReference type="NCBI Taxonomy" id="38414"/>
    <lineage>
        <taxon>Eukaryota</taxon>
        <taxon>Viridiplantae</taxon>
        <taxon>Streptophyta</taxon>
        <taxon>Embryophyta</taxon>
        <taxon>Tracheophyta</taxon>
        <taxon>Spermatophyta</taxon>
        <taxon>Magnoliopsida</taxon>
        <taxon>Liliopsida</taxon>
        <taxon>Poales</taxon>
        <taxon>Poaceae</taxon>
        <taxon>PACMAD clade</taxon>
        <taxon>Chloridoideae</taxon>
        <taxon>Eragrostideae</taxon>
        <taxon>Eragrostidinae</taxon>
        <taxon>Eragrostis</taxon>
    </lineage>
</organism>
<dbReference type="EMBL" id="RWGY01000004">
    <property type="protein sequence ID" value="TVU46926.1"/>
    <property type="molecule type" value="Genomic_DNA"/>
</dbReference>
<evidence type="ECO:0000313" key="9">
    <source>
        <dbReference type="EMBL" id="TVU46926.1"/>
    </source>
</evidence>
<proteinExistence type="inferred from homology"/>
<keyword evidence="4 7" id="KW-0812">Transmembrane</keyword>
<protein>
    <recommendedName>
        <fullName evidence="8">Major facilitator superfamily (MFS) profile domain-containing protein</fullName>
    </recommendedName>
</protein>
<feature type="non-terminal residue" evidence="9">
    <location>
        <position position="1"/>
    </location>
</feature>
<dbReference type="InterPro" id="IPR050549">
    <property type="entry name" value="MFS_Trehalose_Transporter"/>
</dbReference>
<feature type="transmembrane region" description="Helical" evidence="7">
    <location>
        <begin position="301"/>
        <end position="321"/>
    </location>
</feature>
<feature type="transmembrane region" description="Helical" evidence="7">
    <location>
        <begin position="514"/>
        <end position="532"/>
    </location>
</feature>
<evidence type="ECO:0000256" key="1">
    <source>
        <dbReference type="ARBA" id="ARBA00004141"/>
    </source>
</evidence>
<dbReference type="OrthoDB" id="6133115at2759"/>
<feature type="transmembrane region" description="Helical" evidence="7">
    <location>
        <begin position="144"/>
        <end position="166"/>
    </location>
</feature>
<dbReference type="InterPro" id="IPR036259">
    <property type="entry name" value="MFS_trans_sf"/>
</dbReference>
<feature type="transmembrane region" description="Helical" evidence="7">
    <location>
        <begin position="398"/>
        <end position="418"/>
    </location>
</feature>
<dbReference type="Gramene" id="TVU46926">
    <property type="protein sequence ID" value="TVU46926"/>
    <property type="gene ID" value="EJB05_06500"/>
</dbReference>
<dbReference type="InterPro" id="IPR020846">
    <property type="entry name" value="MFS_dom"/>
</dbReference>
<evidence type="ECO:0000256" key="3">
    <source>
        <dbReference type="ARBA" id="ARBA00022597"/>
    </source>
</evidence>
<reference evidence="9 10" key="1">
    <citation type="journal article" date="2019" name="Sci. Rep.">
        <title>A high-quality genome of Eragrostis curvula grass provides insights into Poaceae evolution and supports new strategies to enhance forage quality.</title>
        <authorList>
            <person name="Carballo J."/>
            <person name="Santos B.A.C.M."/>
            <person name="Zappacosta D."/>
            <person name="Garbus I."/>
            <person name="Selva J.P."/>
            <person name="Gallo C.A."/>
            <person name="Diaz A."/>
            <person name="Albertini E."/>
            <person name="Caccamo M."/>
            <person name="Echenique V."/>
        </authorList>
    </citation>
    <scope>NUCLEOTIDE SEQUENCE [LARGE SCALE GENOMIC DNA]</scope>
    <source>
        <strain evidence="10">cv. Victoria</strain>
        <tissue evidence="9">Leaf</tissue>
    </source>
</reference>
<keyword evidence="6 7" id="KW-0472">Membrane</keyword>
<dbReference type="PANTHER" id="PTHR48021">
    <property type="match status" value="1"/>
</dbReference>
<feature type="transmembrane region" description="Helical" evidence="7">
    <location>
        <begin position="328"/>
        <end position="350"/>
    </location>
</feature>
<keyword evidence="3" id="KW-0813">Transport</keyword>
<evidence type="ECO:0000259" key="8">
    <source>
        <dbReference type="PROSITE" id="PS50850"/>
    </source>
</evidence>
<gene>
    <name evidence="9" type="ORF">EJB05_06500</name>
</gene>
<comment type="similarity">
    <text evidence="2">Belongs to the major facilitator superfamily. Sugar transporter (TC 2.A.1.1) family.</text>
</comment>
<dbReference type="Pfam" id="PF00083">
    <property type="entry name" value="Sugar_tr"/>
    <property type="match status" value="3"/>
</dbReference>
<keyword evidence="10" id="KW-1185">Reference proteome</keyword>
<feature type="transmembrane region" description="Helical" evidence="7">
    <location>
        <begin position="430"/>
        <end position="449"/>
    </location>
</feature>
<name>A0A5J9WG48_9POAL</name>
<dbReference type="InterPro" id="IPR005828">
    <property type="entry name" value="MFS_sugar_transport-like"/>
</dbReference>
<feature type="transmembrane region" description="Helical" evidence="7">
    <location>
        <begin position="110"/>
        <end position="132"/>
    </location>
</feature>
<accession>A0A5J9WG48</accession>
<dbReference type="Gene3D" id="1.20.1250.20">
    <property type="entry name" value="MFS general substrate transporter like domains"/>
    <property type="match status" value="3"/>
</dbReference>
<dbReference type="PROSITE" id="PS50850">
    <property type="entry name" value="MFS"/>
    <property type="match status" value="1"/>
</dbReference>
<evidence type="ECO:0000256" key="6">
    <source>
        <dbReference type="ARBA" id="ARBA00023136"/>
    </source>
</evidence>
<feature type="transmembrane region" description="Helical" evidence="7">
    <location>
        <begin position="362"/>
        <end position="386"/>
    </location>
</feature>
<dbReference type="AlphaFoldDB" id="A0A5J9WG48"/>
<evidence type="ECO:0000256" key="4">
    <source>
        <dbReference type="ARBA" id="ARBA00022692"/>
    </source>
</evidence>
<dbReference type="PANTHER" id="PTHR48021:SF21">
    <property type="entry name" value="SUGAR TRANSPORTER ERD6-LIKE 8"/>
    <property type="match status" value="1"/>
</dbReference>
<dbReference type="SUPFAM" id="SSF103473">
    <property type="entry name" value="MFS general substrate transporter"/>
    <property type="match status" value="2"/>
</dbReference>
<comment type="caution">
    <text evidence="9">The sequence shown here is derived from an EMBL/GenBank/DDBJ whole genome shotgun (WGS) entry which is preliminary data.</text>
</comment>
<feature type="transmembrane region" description="Helical" evidence="7">
    <location>
        <begin position="216"/>
        <end position="233"/>
    </location>
</feature>
<dbReference type="InterPro" id="IPR005829">
    <property type="entry name" value="Sugar_transporter_CS"/>
</dbReference>
<keyword evidence="3" id="KW-0762">Sugar transport</keyword>
<evidence type="ECO:0000256" key="2">
    <source>
        <dbReference type="ARBA" id="ARBA00010992"/>
    </source>
</evidence>